<name>A0A9D1CNC9_9FIRM</name>
<comment type="similarity">
    <text evidence="1">Belongs to the Mu gp47/PBSX XkdT family.</text>
</comment>
<dbReference type="Pfam" id="PF26078">
    <property type="entry name" value="Baseplate_J_M"/>
    <property type="match status" value="1"/>
</dbReference>
<dbReference type="InterPro" id="IPR058530">
    <property type="entry name" value="Baseplate_J-like_C"/>
</dbReference>
<reference evidence="5" key="1">
    <citation type="submission" date="2020-10" db="EMBL/GenBank/DDBJ databases">
        <authorList>
            <person name="Gilroy R."/>
        </authorList>
    </citation>
    <scope>NUCLEOTIDE SEQUENCE</scope>
    <source>
        <strain evidence="5">ChiSjej2B20-13462</strain>
    </source>
</reference>
<evidence type="ECO:0000313" key="6">
    <source>
        <dbReference type="Proteomes" id="UP000886874"/>
    </source>
</evidence>
<comment type="caution">
    <text evidence="5">The sequence shown here is derived from an EMBL/GenBank/DDBJ whole genome shotgun (WGS) entry which is preliminary data.</text>
</comment>
<accession>A0A9D1CNC9</accession>
<gene>
    <name evidence="5" type="ORF">IAA67_03185</name>
</gene>
<protein>
    <submittedName>
        <fullName evidence="5">Baseplate J/gp47 family protein</fullName>
    </submittedName>
</protein>
<dbReference type="Pfam" id="PF26079">
    <property type="entry name" value="Baseplate_J_C"/>
    <property type="match status" value="1"/>
</dbReference>
<reference evidence="5" key="2">
    <citation type="journal article" date="2021" name="PeerJ">
        <title>Extensive microbial diversity within the chicken gut microbiome revealed by metagenomics and culture.</title>
        <authorList>
            <person name="Gilroy R."/>
            <person name="Ravi A."/>
            <person name="Getino M."/>
            <person name="Pursley I."/>
            <person name="Horton D.L."/>
            <person name="Alikhan N.F."/>
            <person name="Baker D."/>
            <person name="Gharbi K."/>
            <person name="Hall N."/>
            <person name="Watson M."/>
            <person name="Adriaenssens E.M."/>
            <person name="Foster-Nyarko E."/>
            <person name="Jarju S."/>
            <person name="Secka A."/>
            <person name="Antonio M."/>
            <person name="Oren A."/>
            <person name="Chaudhuri R.R."/>
            <person name="La Ragione R."/>
            <person name="Hildebrand F."/>
            <person name="Pallen M.J."/>
        </authorList>
    </citation>
    <scope>NUCLEOTIDE SEQUENCE</scope>
    <source>
        <strain evidence="5">ChiSjej2B20-13462</strain>
    </source>
</reference>
<proteinExistence type="inferred from homology"/>
<evidence type="ECO:0000259" key="3">
    <source>
        <dbReference type="Pfam" id="PF26078"/>
    </source>
</evidence>
<dbReference type="Pfam" id="PF04865">
    <property type="entry name" value="Baseplate_J"/>
    <property type="match status" value="1"/>
</dbReference>
<organism evidence="5 6">
    <name type="scientific">Candidatus Avoscillospira stercorigallinarum</name>
    <dbReference type="NCBI Taxonomy" id="2840708"/>
    <lineage>
        <taxon>Bacteria</taxon>
        <taxon>Bacillati</taxon>
        <taxon>Bacillota</taxon>
        <taxon>Clostridia</taxon>
        <taxon>Eubacteriales</taxon>
        <taxon>Oscillospiraceae</taxon>
        <taxon>Oscillospiraceae incertae sedis</taxon>
        <taxon>Candidatus Avoscillospira</taxon>
    </lineage>
</organism>
<evidence type="ECO:0000256" key="1">
    <source>
        <dbReference type="ARBA" id="ARBA00038087"/>
    </source>
</evidence>
<dbReference type="Proteomes" id="UP000886874">
    <property type="component" value="Unassembled WGS sequence"/>
</dbReference>
<evidence type="ECO:0000259" key="2">
    <source>
        <dbReference type="Pfam" id="PF04865"/>
    </source>
</evidence>
<dbReference type="InterPro" id="IPR058531">
    <property type="entry name" value="Baseplate_J_M"/>
</dbReference>
<dbReference type="InterPro" id="IPR006949">
    <property type="entry name" value="Barrel_Baseplate_J-like"/>
</dbReference>
<dbReference type="AlphaFoldDB" id="A0A9D1CNC9"/>
<evidence type="ECO:0000259" key="4">
    <source>
        <dbReference type="Pfam" id="PF26079"/>
    </source>
</evidence>
<dbReference type="InterPro" id="IPR052399">
    <property type="entry name" value="Phage_Baseplate_Assmbl_Protein"/>
</dbReference>
<sequence length="363" mass="38532">MFEDRTTANIKKEALEELSPATGISAMAGSFADATIGAAARVTSEFYQALRAVPSMLFVDPTSGQFLDLVAGDYFNMTRRSGTVAKCSMDLFGTPGTLIQRGTVFLTAEGLRFSTVAAVTIGADGRAVCELQAAENGAAYNIAAGALASMWINIPGLTSYYNTEATGGTDDESGQQLYERIDEARKRPRTSGNGWDYRAWALEIDGVGEAKVVELANGPGTVGVTLVDSTYAPASEEKVEAALQNILQKKPIGATPTVEAAKAVEIRVSAAVTLAETTAEAVKEAFTAALQDYFRALIDNKYQRIYYQPTEDLPYTVVYNRILALLLTIPGVDNFSTLTVGGSTADISIPSDSIPTLGEVVVT</sequence>
<dbReference type="PANTHER" id="PTHR37829:SF3">
    <property type="entry name" value="PROTEIN JAYE-RELATED"/>
    <property type="match status" value="1"/>
</dbReference>
<feature type="domain" description="Baseplate J-like C-terminal" evidence="4">
    <location>
        <begin position="267"/>
        <end position="363"/>
    </location>
</feature>
<feature type="domain" description="Baseplate J-like central" evidence="3">
    <location>
        <begin position="190"/>
        <end position="259"/>
    </location>
</feature>
<dbReference type="EMBL" id="DVFN01000051">
    <property type="protein sequence ID" value="HIQ69320.1"/>
    <property type="molecule type" value="Genomic_DNA"/>
</dbReference>
<evidence type="ECO:0000313" key="5">
    <source>
        <dbReference type="EMBL" id="HIQ69320.1"/>
    </source>
</evidence>
<dbReference type="PANTHER" id="PTHR37829">
    <property type="entry name" value="PHAGE-LIKE ELEMENT PBSX PROTEIN XKDT"/>
    <property type="match status" value="1"/>
</dbReference>
<feature type="domain" description="Baseplate protein J-like barrel" evidence="2">
    <location>
        <begin position="91"/>
        <end position="168"/>
    </location>
</feature>